<dbReference type="SUPFAM" id="SSF54862">
    <property type="entry name" value="4Fe-4S ferredoxins"/>
    <property type="match status" value="1"/>
</dbReference>
<evidence type="ECO:0000256" key="9">
    <source>
        <dbReference type="RuleBase" id="RU365098"/>
    </source>
</evidence>
<organism evidence="11 12">
    <name type="scientific">Posidoniimonas corsicana</name>
    <dbReference type="NCBI Taxonomy" id="1938618"/>
    <lineage>
        <taxon>Bacteria</taxon>
        <taxon>Pseudomonadati</taxon>
        <taxon>Planctomycetota</taxon>
        <taxon>Planctomycetia</taxon>
        <taxon>Pirellulales</taxon>
        <taxon>Lacipirellulaceae</taxon>
        <taxon>Posidoniimonas</taxon>
    </lineage>
</organism>
<keyword evidence="4 9" id="KW-0004">4Fe-4S</keyword>
<proteinExistence type="predicted"/>
<keyword evidence="5 9" id="KW-0479">Metal-binding</keyword>
<keyword evidence="8 9" id="KW-0411">Iron-sulfur</keyword>
<dbReference type="PROSITE" id="PS00198">
    <property type="entry name" value="4FE4S_FER_1"/>
    <property type="match status" value="1"/>
</dbReference>
<evidence type="ECO:0000256" key="1">
    <source>
        <dbReference type="ARBA" id="ARBA00001927"/>
    </source>
</evidence>
<protein>
    <recommendedName>
        <fullName evidence="9">Ferredoxin</fullName>
    </recommendedName>
</protein>
<evidence type="ECO:0000256" key="2">
    <source>
        <dbReference type="ARBA" id="ARBA00001966"/>
    </source>
</evidence>
<name>A0A5C5UTM4_9BACT</name>
<evidence type="ECO:0000256" key="8">
    <source>
        <dbReference type="ARBA" id="ARBA00023014"/>
    </source>
</evidence>
<dbReference type="GO" id="GO:0009055">
    <property type="term" value="F:electron transfer activity"/>
    <property type="evidence" value="ECO:0007669"/>
    <property type="project" value="UniProtKB-UniRule"/>
</dbReference>
<dbReference type="PANTHER" id="PTHR42859:SF2">
    <property type="entry name" value="FERREDOXIN"/>
    <property type="match status" value="1"/>
</dbReference>
<dbReference type="GO" id="GO:0051539">
    <property type="term" value="F:4 iron, 4 sulfur cluster binding"/>
    <property type="evidence" value="ECO:0007669"/>
    <property type="project" value="UniProtKB-UniRule"/>
</dbReference>
<dbReference type="InterPro" id="IPR050294">
    <property type="entry name" value="RnfB_subfamily"/>
</dbReference>
<evidence type="ECO:0000256" key="6">
    <source>
        <dbReference type="ARBA" id="ARBA00022982"/>
    </source>
</evidence>
<dbReference type="InterPro" id="IPR017896">
    <property type="entry name" value="4Fe4S_Fe-S-bd"/>
</dbReference>
<evidence type="ECO:0000256" key="7">
    <source>
        <dbReference type="ARBA" id="ARBA00023004"/>
    </source>
</evidence>
<dbReference type="InterPro" id="IPR017900">
    <property type="entry name" value="4Fe4S_Fe_S_CS"/>
</dbReference>
<dbReference type="EMBL" id="SIHJ01000010">
    <property type="protein sequence ID" value="TWT29209.1"/>
    <property type="molecule type" value="Genomic_DNA"/>
</dbReference>
<evidence type="ECO:0000256" key="3">
    <source>
        <dbReference type="ARBA" id="ARBA00022448"/>
    </source>
</evidence>
<dbReference type="RefSeq" id="WP_146569069.1">
    <property type="nucleotide sequence ID" value="NZ_SIHJ01000010.1"/>
</dbReference>
<comment type="cofactor">
    <cofactor evidence="2 9">
        <name>[4Fe-4S] cluster</name>
        <dbReference type="ChEBI" id="CHEBI:49883"/>
    </cofactor>
</comment>
<evidence type="ECO:0000313" key="12">
    <source>
        <dbReference type="Proteomes" id="UP000316714"/>
    </source>
</evidence>
<evidence type="ECO:0000313" key="11">
    <source>
        <dbReference type="EMBL" id="TWT29209.1"/>
    </source>
</evidence>
<dbReference type="PROSITE" id="PS51379">
    <property type="entry name" value="4FE4S_FER_2"/>
    <property type="match status" value="1"/>
</dbReference>
<evidence type="ECO:0000259" key="10">
    <source>
        <dbReference type="PROSITE" id="PS51379"/>
    </source>
</evidence>
<keyword evidence="7 9" id="KW-0408">Iron</keyword>
<comment type="caution">
    <text evidence="11">The sequence shown here is derived from an EMBL/GenBank/DDBJ whole genome shotgun (WGS) entry which is preliminary data.</text>
</comment>
<reference evidence="11 12" key="1">
    <citation type="submission" date="2019-02" db="EMBL/GenBank/DDBJ databases">
        <title>Deep-cultivation of Planctomycetes and their phenomic and genomic characterization uncovers novel biology.</title>
        <authorList>
            <person name="Wiegand S."/>
            <person name="Jogler M."/>
            <person name="Boedeker C."/>
            <person name="Pinto D."/>
            <person name="Vollmers J."/>
            <person name="Rivas-Marin E."/>
            <person name="Kohn T."/>
            <person name="Peeters S.H."/>
            <person name="Heuer A."/>
            <person name="Rast P."/>
            <person name="Oberbeckmann S."/>
            <person name="Bunk B."/>
            <person name="Jeske O."/>
            <person name="Meyerdierks A."/>
            <person name="Storesund J.E."/>
            <person name="Kallscheuer N."/>
            <person name="Luecker S."/>
            <person name="Lage O.M."/>
            <person name="Pohl T."/>
            <person name="Merkel B.J."/>
            <person name="Hornburger P."/>
            <person name="Mueller R.-W."/>
            <person name="Bruemmer F."/>
            <person name="Labrenz M."/>
            <person name="Spormann A.M."/>
            <person name="Op Den Camp H."/>
            <person name="Overmann J."/>
            <person name="Amann R."/>
            <person name="Jetten M.S.M."/>
            <person name="Mascher T."/>
            <person name="Medema M.H."/>
            <person name="Devos D.P."/>
            <person name="Kaster A.-K."/>
            <person name="Ovreas L."/>
            <person name="Rohde M."/>
            <person name="Galperin M.Y."/>
            <person name="Jogler C."/>
        </authorList>
    </citation>
    <scope>NUCLEOTIDE SEQUENCE [LARGE SCALE GENOMIC DNA]</scope>
    <source>
        <strain evidence="11 12">KOR34</strain>
    </source>
</reference>
<dbReference type="AlphaFoldDB" id="A0A5C5UTM4"/>
<accession>A0A5C5UTM4</accession>
<feature type="domain" description="4Fe-4S ferredoxin-type" evidence="10">
    <location>
        <begin position="31"/>
        <end position="60"/>
    </location>
</feature>
<dbReference type="OrthoDB" id="9798098at2"/>
<keyword evidence="3 9" id="KW-0813">Transport</keyword>
<dbReference type="Proteomes" id="UP000316714">
    <property type="component" value="Unassembled WGS sequence"/>
</dbReference>
<keyword evidence="6 9" id="KW-0249">Electron transport</keyword>
<sequence length="90" mass="10075">MAYVVTPPCDGCKYTDCVVVCPCDCFREGDRMLYIDPESCVDCDACRSECPVEAIFYEDEVPDQWRSSIELNAQQAAVCPPITEKQEPLA</sequence>
<keyword evidence="12" id="KW-1185">Reference proteome</keyword>
<evidence type="ECO:0000256" key="4">
    <source>
        <dbReference type="ARBA" id="ARBA00022485"/>
    </source>
</evidence>
<evidence type="ECO:0000256" key="5">
    <source>
        <dbReference type="ARBA" id="ARBA00022723"/>
    </source>
</evidence>
<dbReference type="GO" id="GO:0046872">
    <property type="term" value="F:metal ion binding"/>
    <property type="evidence" value="ECO:0007669"/>
    <property type="project" value="UniProtKB-UniRule"/>
</dbReference>
<comment type="function">
    <text evidence="9">Ferredoxins are iron-sulfur proteins that transfer electrons in a wide variety of metabolic reactions.</text>
</comment>
<dbReference type="PANTHER" id="PTHR42859">
    <property type="entry name" value="OXIDOREDUCTASE"/>
    <property type="match status" value="1"/>
</dbReference>
<dbReference type="Gene3D" id="3.30.70.20">
    <property type="match status" value="1"/>
</dbReference>
<comment type="cofactor">
    <cofactor evidence="1">
        <name>[3Fe-4S] cluster</name>
        <dbReference type="ChEBI" id="CHEBI:21137"/>
    </cofactor>
</comment>
<gene>
    <name evidence="11" type="primary">fdxA_2</name>
    <name evidence="11" type="ORF">KOR34_52640</name>
</gene>
<dbReference type="PRINTS" id="PR00354">
    <property type="entry name" value="7FE8SFRDOXIN"/>
</dbReference>
<dbReference type="Pfam" id="PF00037">
    <property type="entry name" value="Fer4"/>
    <property type="match status" value="1"/>
</dbReference>
<dbReference type="InterPro" id="IPR000813">
    <property type="entry name" value="7Fe_ferredoxin"/>
</dbReference>